<feature type="non-terminal residue" evidence="2">
    <location>
        <position position="1"/>
    </location>
</feature>
<comment type="caution">
    <text evidence="2">The sequence shown here is derived from an EMBL/GenBank/DDBJ whole genome shotgun (WGS) entry which is preliminary data.</text>
</comment>
<evidence type="ECO:0000256" key="1">
    <source>
        <dbReference type="SAM" id="Phobius"/>
    </source>
</evidence>
<name>A0A0G0XET7_9BACT</name>
<protein>
    <recommendedName>
        <fullName evidence="4">YfhO family protein</fullName>
    </recommendedName>
</protein>
<evidence type="ECO:0000313" key="3">
    <source>
        <dbReference type="Proteomes" id="UP000033949"/>
    </source>
</evidence>
<evidence type="ECO:0000313" key="2">
    <source>
        <dbReference type="EMBL" id="KKS23429.1"/>
    </source>
</evidence>
<keyword evidence="1" id="KW-1133">Transmembrane helix</keyword>
<sequence length="310" mass="35293">PFIKQLIYSSWSYQGANPFSLDTFSFQIGLINLAILVFCLVYLFVHHSKKSKVDLNQWLFRLTLLSTLIIIFLMNIRSNIIWERLSLLQVIQFPWRLLMFTTWFTPLLFLLIAKSLPGKIANPITFILLILSIAINIGYFRPGLIVERNDRYYNRIFLTREILSPGETISADYLNFSEDYAPLPKDAIRPKYLPPAKLTSKFPDTKIVITSPNPLLFRAKVENLAPETLTFHAFNYPGWEVSVDGNSTSIENNDIGAITFSLAPGKHNLVVSFTDTPVRLFSNIISLGALVICILYLAYHLTTKRVAPTA</sequence>
<organism evidence="2 3">
    <name type="scientific">Candidatus Nomurabacteria bacterium GW2011_GWC2_41_8</name>
    <dbReference type="NCBI Taxonomy" id="1618755"/>
    <lineage>
        <taxon>Bacteria</taxon>
        <taxon>Candidatus Nomuraibacteriota</taxon>
    </lineage>
</organism>
<dbReference type="AlphaFoldDB" id="A0A0G0XET7"/>
<keyword evidence="1" id="KW-0472">Membrane</keyword>
<reference evidence="2 3" key="1">
    <citation type="journal article" date="2015" name="Nature">
        <title>rRNA introns, odd ribosomes, and small enigmatic genomes across a large radiation of phyla.</title>
        <authorList>
            <person name="Brown C.T."/>
            <person name="Hug L.A."/>
            <person name="Thomas B.C."/>
            <person name="Sharon I."/>
            <person name="Castelle C.J."/>
            <person name="Singh A."/>
            <person name="Wilkins M.J."/>
            <person name="Williams K.H."/>
            <person name="Banfield J.F."/>
        </authorList>
    </citation>
    <scope>NUCLEOTIDE SEQUENCE [LARGE SCALE GENOMIC DNA]</scope>
</reference>
<keyword evidence="1" id="KW-0812">Transmembrane</keyword>
<feature type="transmembrane region" description="Helical" evidence="1">
    <location>
        <begin position="93"/>
        <end position="113"/>
    </location>
</feature>
<gene>
    <name evidence="2" type="ORF">UU82_C0030G0016</name>
</gene>
<dbReference type="EMBL" id="LCCC01000030">
    <property type="protein sequence ID" value="KKS23429.1"/>
    <property type="molecule type" value="Genomic_DNA"/>
</dbReference>
<evidence type="ECO:0008006" key="4">
    <source>
        <dbReference type="Google" id="ProtNLM"/>
    </source>
</evidence>
<proteinExistence type="predicted"/>
<accession>A0A0G0XET7</accession>
<dbReference type="Proteomes" id="UP000033949">
    <property type="component" value="Unassembled WGS sequence"/>
</dbReference>
<feature type="transmembrane region" description="Helical" evidence="1">
    <location>
        <begin position="58"/>
        <end position="81"/>
    </location>
</feature>
<feature type="transmembrane region" description="Helical" evidence="1">
    <location>
        <begin position="24"/>
        <end position="46"/>
    </location>
</feature>
<feature type="transmembrane region" description="Helical" evidence="1">
    <location>
        <begin position="120"/>
        <end position="140"/>
    </location>
</feature>
<feature type="transmembrane region" description="Helical" evidence="1">
    <location>
        <begin position="280"/>
        <end position="299"/>
    </location>
</feature>